<accession>A0AAI9IHX0</accession>
<sequence>MSIDYQTLKNWQFPVLQHAYDADDTMRYALAVGLGAAATSDDGQRDGALRYVYEARLQALPSMAVILAHPGLWMGAPQAGVDLLKVVHGEQRLRLHRPLPASGSVVGRSRVRAVIDKGRDKGALLIVERELRDAGGELLATVEQTSFCRGDGGFSDAHTPADAPSAPMPTVPTRAPDLHCDLPTRSEAALLYRLSSDRNPLHADPQTALRAGFGRPILHGLATYGIACHALLRSCCDYDASRLCALATRFSAPVYPGETLRTEIWRDGRYLQFQMRALERDVIVLANGTAEMTDATPSNFSTETP</sequence>
<name>A0AAI9IHX0_9BURK</name>
<dbReference type="EMBL" id="AEEC02000002">
    <property type="protein sequence ID" value="EOA06402.1"/>
    <property type="molecule type" value="Genomic_DNA"/>
</dbReference>
<organism evidence="3 4">
    <name type="scientific">Herbaspirillum frisingense GSF30</name>
    <dbReference type="NCBI Taxonomy" id="864073"/>
    <lineage>
        <taxon>Bacteria</taxon>
        <taxon>Pseudomonadati</taxon>
        <taxon>Pseudomonadota</taxon>
        <taxon>Betaproteobacteria</taxon>
        <taxon>Burkholderiales</taxon>
        <taxon>Oxalobacteraceae</taxon>
        <taxon>Herbaspirillum</taxon>
    </lineage>
</organism>
<dbReference type="InterPro" id="IPR002539">
    <property type="entry name" value="MaoC-like_dom"/>
</dbReference>
<dbReference type="Pfam" id="PF22622">
    <property type="entry name" value="MFE-2_hydrat-2_N"/>
    <property type="match status" value="1"/>
</dbReference>
<dbReference type="Proteomes" id="UP000006772">
    <property type="component" value="Unassembled WGS sequence"/>
</dbReference>
<evidence type="ECO:0000259" key="2">
    <source>
        <dbReference type="Pfam" id="PF22622"/>
    </source>
</evidence>
<dbReference type="Pfam" id="PF01575">
    <property type="entry name" value="MaoC_dehydratas"/>
    <property type="match status" value="1"/>
</dbReference>
<dbReference type="InterPro" id="IPR054357">
    <property type="entry name" value="MFE-2_N"/>
</dbReference>
<feature type="domain" description="Peroxisomal multifunctional enzyme type 2-like N-terminal" evidence="2">
    <location>
        <begin position="19"/>
        <end position="150"/>
    </location>
</feature>
<dbReference type="RefSeq" id="WP_006461450.1">
    <property type="nucleotide sequence ID" value="NZ_AEEC02000002.1"/>
</dbReference>
<dbReference type="CDD" id="cd03448">
    <property type="entry name" value="HDE_HSD"/>
    <property type="match status" value="1"/>
</dbReference>
<dbReference type="AlphaFoldDB" id="A0AAI9IHX0"/>
<dbReference type="GO" id="GO:0004300">
    <property type="term" value="F:enoyl-CoA hydratase activity"/>
    <property type="evidence" value="ECO:0007669"/>
    <property type="project" value="TreeGrafter"/>
</dbReference>
<dbReference type="InterPro" id="IPR029069">
    <property type="entry name" value="HotDog_dom_sf"/>
</dbReference>
<dbReference type="Gene3D" id="3.10.129.10">
    <property type="entry name" value="Hotdog Thioesterase"/>
    <property type="match status" value="1"/>
</dbReference>
<evidence type="ECO:0000259" key="1">
    <source>
        <dbReference type="Pfam" id="PF01575"/>
    </source>
</evidence>
<protein>
    <submittedName>
        <fullName evidence="3">Acyl dehydratase</fullName>
    </submittedName>
</protein>
<proteinExistence type="predicted"/>
<dbReference type="SUPFAM" id="SSF54637">
    <property type="entry name" value="Thioesterase/thiol ester dehydrase-isomerase"/>
    <property type="match status" value="2"/>
</dbReference>
<evidence type="ECO:0000313" key="4">
    <source>
        <dbReference type="Proteomes" id="UP000006772"/>
    </source>
</evidence>
<gene>
    <name evidence="3" type="ORF">HFRIS_001544</name>
</gene>
<dbReference type="GO" id="GO:0006635">
    <property type="term" value="P:fatty acid beta-oxidation"/>
    <property type="evidence" value="ECO:0007669"/>
    <property type="project" value="TreeGrafter"/>
</dbReference>
<dbReference type="PANTHER" id="PTHR13078:SF56">
    <property type="entry name" value="PEROXISOMAL MULTIFUNCTIONAL ENZYME TYPE 2"/>
    <property type="match status" value="1"/>
</dbReference>
<dbReference type="PANTHER" id="PTHR13078">
    <property type="entry name" value="PEROXISOMAL MULTIFUNCTIONAL ENZYME TYPE 2-RELATED"/>
    <property type="match status" value="1"/>
</dbReference>
<dbReference type="GO" id="GO:0003857">
    <property type="term" value="F:(3S)-3-hydroxyacyl-CoA dehydrogenase (NAD+) activity"/>
    <property type="evidence" value="ECO:0007669"/>
    <property type="project" value="TreeGrafter"/>
</dbReference>
<feature type="domain" description="MaoC-like" evidence="1">
    <location>
        <begin position="171"/>
        <end position="284"/>
    </location>
</feature>
<evidence type="ECO:0000313" key="3">
    <source>
        <dbReference type="EMBL" id="EOA06402.1"/>
    </source>
</evidence>
<comment type="caution">
    <text evidence="3">The sequence shown here is derived from an EMBL/GenBank/DDBJ whole genome shotgun (WGS) entry which is preliminary data.</text>
</comment>
<reference evidence="3 4" key="1">
    <citation type="journal article" date="2013" name="Front. Microbiol.">
        <title>The genome of the endophytic bacterium H. frisingense GSF30(T) identifies diverse strategies in the Herbaspirillum genus to interact with plants.</title>
        <authorList>
            <person name="Straub D."/>
            <person name="Rothballer M."/>
            <person name="Hartmann A."/>
            <person name="Ludewig U."/>
        </authorList>
    </citation>
    <scope>NUCLEOTIDE SEQUENCE [LARGE SCALE GENOMIC DNA]</scope>
    <source>
        <strain evidence="3 4">GSF30</strain>
    </source>
</reference>
<dbReference type="GO" id="GO:0044594">
    <property type="term" value="F:17-beta-hydroxysteroid dehydrogenase (NAD+) activity"/>
    <property type="evidence" value="ECO:0007669"/>
    <property type="project" value="TreeGrafter"/>
</dbReference>